<evidence type="ECO:0008006" key="3">
    <source>
        <dbReference type="Google" id="ProtNLM"/>
    </source>
</evidence>
<dbReference type="AlphaFoldDB" id="A0A1I5XAR9"/>
<dbReference type="Proteomes" id="UP000198784">
    <property type="component" value="Unassembled WGS sequence"/>
</dbReference>
<evidence type="ECO:0000313" key="2">
    <source>
        <dbReference type="Proteomes" id="UP000198784"/>
    </source>
</evidence>
<sequence length="355" mass="40559">MPARLDDALIHQNYGTLEHVVDNDPRWFDRFYFNVQAVDGSLSIAQGLGVYPNQQVMDGFSLVCTPTFQVNVRASRELVDGNRDEMDIGPIHAEILEPMKRWRFRLDENEHGVSYDFIYIANFKAMEPLRLVSTVEGNRIWDWTHFGHVGRVEGWAKIDGKKIELTQDSHFAIRDRSWGVRPGIGVISDTTAWMKQANWGERYNWVCVQLESFYLWYFQTHEVDGTARFFEGLVRWNDNAGGGQEKVANVVRKIDFDADEHFQNATIEVHLESGRVLNVNMHRLNTSIHLRGGNYGGFNGIIHGMKQGPLKITGERWEPSDTRLTPITAGIQEHIVEVTCDGQRGCGIFELSFGT</sequence>
<reference evidence="2" key="1">
    <citation type="submission" date="2016-10" db="EMBL/GenBank/DDBJ databases">
        <authorList>
            <person name="Varghese N."/>
            <person name="Submissions S."/>
        </authorList>
    </citation>
    <scope>NUCLEOTIDE SEQUENCE [LARGE SCALE GENOMIC DNA]</scope>
    <source>
        <strain evidence="2">DSM 17834</strain>
    </source>
</reference>
<dbReference type="OrthoDB" id="333076at2"/>
<organism evidence="1 2">
    <name type="scientific">Pseudomonas borbori</name>
    <dbReference type="NCBI Taxonomy" id="289003"/>
    <lineage>
        <taxon>Bacteria</taxon>
        <taxon>Pseudomonadati</taxon>
        <taxon>Pseudomonadota</taxon>
        <taxon>Gammaproteobacteria</taxon>
        <taxon>Pseudomonadales</taxon>
        <taxon>Pseudomonadaceae</taxon>
        <taxon>Pseudomonas</taxon>
    </lineage>
</organism>
<dbReference type="STRING" id="289003.SAMN05216190_1542"/>
<proteinExistence type="predicted"/>
<dbReference type="EMBL" id="FOWX01000054">
    <property type="protein sequence ID" value="SFQ29069.1"/>
    <property type="molecule type" value="Genomic_DNA"/>
</dbReference>
<protein>
    <recommendedName>
        <fullName evidence="3">Hydroxyneurosporene synthase (CrtC)</fullName>
    </recommendedName>
</protein>
<keyword evidence="2" id="KW-1185">Reference proteome</keyword>
<name>A0A1I5XAR9_9PSED</name>
<accession>A0A1I5XAR9</accession>
<evidence type="ECO:0000313" key="1">
    <source>
        <dbReference type="EMBL" id="SFQ29069.1"/>
    </source>
</evidence>
<dbReference type="RefSeq" id="WP_090505874.1">
    <property type="nucleotide sequence ID" value="NZ_FOWX01000054.1"/>
</dbReference>
<gene>
    <name evidence="1" type="ORF">SAMN05216190_1542</name>
</gene>